<protein>
    <submittedName>
        <fullName evidence="2">LigA</fullName>
    </submittedName>
</protein>
<name>A0A0N4Z7G9_PARTI</name>
<sequence length="279" mass="30629">MALSRELHRIGDQIGDDLRDPYAIADHHAVRRIAEVRRQRKPLGLGPRAAHLHDRADIGPQVKRRGRQGELACLHFRQVQHIVQHPTQGVAGAGDEVQHIVLAGRQGRVRQRRSQPQHGVQRGADLMADVRKEAIPRLGGLARFRLRNLQRLQRPHVIRDLEANGRIGFRPPIRPEIRHNGGVHPVGRASLGAVLNGAAPYLTARNGAVQIAEIVARVGAGVHYPVRLADQFLARIAADRLELVVAIQDAAGAVGDRHNGGLVQCGREPRPAGPIDVRH</sequence>
<dbReference type="AlphaFoldDB" id="A0A0N4Z7G9"/>
<organism evidence="1 2">
    <name type="scientific">Parastrongyloides trichosuri</name>
    <name type="common">Possum-specific nematode worm</name>
    <dbReference type="NCBI Taxonomy" id="131310"/>
    <lineage>
        <taxon>Eukaryota</taxon>
        <taxon>Metazoa</taxon>
        <taxon>Ecdysozoa</taxon>
        <taxon>Nematoda</taxon>
        <taxon>Chromadorea</taxon>
        <taxon>Rhabditida</taxon>
        <taxon>Tylenchina</taxon>
        <taxon>Panagrolaimomorpha</taxon>
        <taxon>Strongyloidoidea</taxon>
        <taxon>Strongyloididae</taxon>
        <taxon>Parastrongyloides</taxon>
    </lineage>
</organism>
<evidence type="ECO:0000313" key="1">
    <source>
        <dbReference type="Proteomes" id="UP000038045"/>
    </source>
</evidence>
<proteinExistence type="predicted"/>
<dbReference type="Proteomes" id="UP000038045">
    <property type="component" value="Unplaced"/>
</dbReference>
<reference evidence="2" key="1">
    <citation type="submission" date="2017-02" db="UniProtKB">
        <authorList>
            <consortium name="WormBaseParasite"/>
        </authorList>
    </citation>
    <scope>IDENTIFICATION</scope>
</reference>
<accession>A0A0N4Z7G9</accession>
<dbReference type="WBParaSite" id="PTRK_0000312000.1">
    <property type="protein sequence ID" value="PTRK_0000312000.1"/>
    <property type="gene ID" value="PTRK_0000312000"/>
</dbReference>
<dbReference type="AntiFam" id="ANF00201">
    <property type="entry name" value="Shadow ORF (opposite gacS)"/>
</dbReference>
<evidence type="ECO:0000313" key="2">
    <source>
        <dbReference type="WBParaSite" id="PTRK_0000312000.1"/>
    </source>
</evidence>
<keyword evidence="1" id="KW-1185">Reference proteome</keyword>